<evidence type="ECO:0000256" key="4">
    <source>
        <dbReference type="ARBA" id="ARBA00022771"/>
    </source>
</evidence>
<keyword evidence="4 9" id="KW-0863">Zinc-finger</keyword>
<keyword evidence="3" id="KW-0479">Metal-binding</keyword>
<evidence type="ECO:0000259" key="11">
    <source>
        <dbReference type="PROSITE" id="PS50089"/>
    </source>
</evidence>
<dbReference type="InterPro" id="IPR017907">
    <property type="entry name" value="Znf_RING_CS"/>
</dbReference>
<dbReference type="PANTHER" id="PTHR12683">
    <property type="entry name" value="CDK-ACTIVATING KINASE ASSEMBLY FACTOR MAT1"/>
    <property type="match status" value="1"/>
</dbReference>
<evidence type="ECO:0000313" key="13">
    <source>
        <dbReference type="Proteomes" id="UP000433883"/>
    </source>
</evidence>
<accession>A0A8H3YUP7</accession>
<dbReference type="InterPro" id="IPR004575">
    <property type="entry name" value="MAT1/Tfb3"/>
</dbReference>
<dbReference type="Pfam" id="PF06391">
    <property type="entry name" value="MAT1"/>
    <property type="match status" value="1"/>
</dbReference>
<evidence type="ECO:0000313" key="12">
    <source>
        <dbReference type="EMBL" id="KAE9969806.1"/>
    </source>
</evidence>
<dbReference type="GO" id="GO:0006357">
    <property type="term" value="P:regulation of transcription by RNA polymerase II"/>
    <property type="evidence" value="ECO:0007669"/>
    <property type="project" value="TreeGrafter"/>
</dbReference>
<sequence length="379" mass="43555">MSRQIAGAGGKPPDDSRELPRNMANLNMRKPGNTDYDADKVPDEECPVCHSRRYLNKSMIFKINPECYHRLCNSCVDRLFSSGPATCPIVRCGKTLRGNKFRVPTFTDLALEREVDIRARIAAVYACYYNREESDFETLRDYNDYLQQVEDATFNLINGIDVEATEREIKAYQAANLDLIEKNLKRAKAGTDDFAKRQELEKRAERERRKKERLEEEEERRIKDEQRRELIRQLEAGGDATELAKQSKLATLRRAKKVKERHDIEEAENIALDAPIIKGLKIHVEPEKKKEKPYDPFDGMENRREFYQIYDQYQWQAFDVLAKDDRALAGGISFHEHKQRALCDAFSGLGVIIGDEPPAMKPVVGNALTTGDTAMDDVF</sequence>
<dbReference type="GO" id="GO:0005675">
    <property type="term" value="C:transcription factor TFIIH holo complex"/>
    <property type="evidence" value="ECO:0007669"/>
    <property type="project" value="InterPro"/>
</dbReference>
<comment type="caution">
    <text evidence="12">The sequence shown here is derived from an EMBL/GenBank/DDBJ whole genome shotgun (WGS) entry which is preliminary data.</text>
</comment>
<dbReference type="GO" id="GO:0061575">
    <property type="term" value="F:cyclin-dependent protein serine/threonine kinase activator activity"/>
    <property type="evidence" value="ECO:0007669"/>
    <property type="project" value="InterPro"/>
</dbReference>
<dbReference type="Proteomes" id="UP000433883">
    <property type="component" value="Unassembled WGS sequence"/>
</dbReference>
<evidence type="ECO:0000256" key="1">
    <source>
        <dbReference type="ARBA" id="ARBA00004123"/>
    </source>
</evidence>
<feature type="region of interest" description="Disordered" evidence="10">
    <location>
        <begin position="200"/>
        <end position="222"/>
    </location>
</feature>
<dbReference type="GO" id="GO:0008270">
    <property type="term" value="F:zinc ion binding"/>
    <property type="evidence" value="ECO:0007669"/>
    <property type="project" value="UniProtKB-KW"/>
</dbReference>
<keyword evidence="5" id="KW-0862">Zinc</keyword>
<dbReference type="PROSITE" id="PS00518">
    <property type="entry name" value="ZF_RING_1"/>
    <property type="match status" value="1"/>
</dbReference>
<keyword evidence="6" id="KW-0539">Nucleus</keyword>
<dbReference type="NCBIfam" id="TIGR00570">
    <property type="entry name" value="cdk7"/>
    <property type="match status" value="1"/>
</dbReference>
<feature type="region of interest" description="Disordered" evidence="10">
    <location>
        <begin position="1"/>
        <end position="37"/>
    </location>
</feature>
<dbReference type="Pfam" id="PF17121">
    <property type="entry name" value="zf-C3HC4_5"/>
    <property type="match status" value="1"/>
</dbReference>
<dbReference type="PROSITE" id="PS50089">
    <property type="entry name" value="ZF_RING_2"/>
    <property type="match status" value="1"/>
</dbReference>
<evidence type="ECO:0000256" key="3">
    <source>
        <dbReference type="ARBA" id="ARBA00022723"/>
    </source>
</evidence>
<proteinExistence type="predicted"/>
<comment type="subcellular location">
    <subcellularLocation>
        <location evidence="1">Nucleus</location>
    </subcellularLocation>
</comment>
<evidence type="ECO:0000256" key="10">
    <source>
        <dbReference type="SAM" id="MobiDB-lite"/>
    </source>
</evidence>
<dbReference type="Gene3D" id="3.30.40.10">
    <property type="entry name" value="Zinc/RING finger domain, C3HC4 (zinc finger)"/>
    <property type="match status" value="1"/>
</dbReference>
<feature type="domain" description="RING-type" evidence="11">
    <location>
        <begin position="46"/>
        <end position="91"/>
    </location>
</feature>
<dbReference type="PANTHER" id="PTHR12683:SF13">
    <property type="entry name" value="CDK-ACTIVATING KINASE ASSEMBLY FACTOR MAT1"/>
    <property type="match status" value="1"/>
</dbReference>
<dbReference type="InterPro" id="IPR015877">
    <property type="entry name" value="MAT1_centre"/>
</dbReference>
<evidence type="ECO:0000256" key="2">
    <source>
        <dbReference type="ARBA" id="ARBA00022257"/>
    </source>
</evidence>
<dbReference type="SUPFAM" id="SSF57850">
    <property type="entry name" value="RING/U-box"/>
    <property type="match status" value="1"/>
</dbReference>
<evidence type="ECO:0000256" key="7">
    <source>
        <dbReference type="ARBA" id="ARBA00029873"/>
    </source>
</evidence>
<evidence type="ECO:0000256" key="6">
    <source>
        <dbReference type="ARBA" id="ARBA00023242"/>
    </source>
</evidence>
<dbReference type="AlphaFoldDB" id="A0A8H3YUP7"/>
<gene>
    <name evidence="12" type="ORF">BLS_005211</name>
</gene>
<evidence type="ECO:0000256" key="5">
    <source>
        <dbReference type="ARBA" id="ARBA00022833"/>
    </source>
</evidence>
<reference evidence="12 13" key="1">
    <citation type="submission" date="2019-11" db="EMBL/GenBank/DDBJ databases">
        <title>Venturia inaequalis Genome Resource.</title>
        <authorList>
            <person name="Lichtner F.J."/>
        </authorList>
    </citation>
    <scope>NUCLEOTIDE SEQUENCE [LARGE SCALE GENOMIC DNA]</scope>
    <source>
        <strain evidence="12">Bline_iso_100314</strain>
    </source>
</reference>
<protein>
    <recommendedName>
        <fullName evidence="2">RNA polymerase II transcription factor B subunit 3</fullName>
    </recommendedName>
    <alternativeName>
        <fullName evidence="8">RNA polymerase II transcription factor B 38 kDa subunit</fullName>
    </alternativeName>
    <alternativeName>
        <fullName evidence="7">RNA polymerase II transcription factor B p38 subunit</fullName>
    </alternativeName>
</protein>
<organism evidence="12 13">
    <name type="scientific">Venturia inaequalis</name>
    <name type="common">Apple scab fungus</name>
    <dbReference type="NCBI Taxonomy" id="5025"/>
    <lineage>
        <taxon>Eukaryota</taxon>
        <taxon>Fungi</taxon>
        <taxon>Dikarya</taxon>
        <taxon>Ascomycota</taxon>
        <taxon>Pezizomycotina</taxon>
        <taxon>Dothideomycetes</taxon>
        <taxon>Pleosporomycetidae</taxon>
        <taxon>Venturiales</taxon>
        <taxon>Venturiaceae</taxon>
        <taxon>Venturia</taxon>
    </lineage>
</organism>
<evidence type="ECO:0000256" key="9">
    <source>
        <dbReference type="PROSITE-ProRule" id="PRU00175"/>
    </source>
</evidence>
<dbReference type="EMBL" id="WNWQ01000354">
    <property type="protein sequence ID" value="KAE9969806.1"/>
    <property type="molecule type" value="Genomic_DNA"/>
</dbReference>
<dbReference type="InterPro" id="IPR013083">
    <property type="entry name" value="Znf_RING/FYVE/PHD"/>
</dbReference>
<evidence type="ECO:0000256" key="8">
    <source>
        <dbReference type="ARBA" id="ARBA00033277"/>
    </source>
</evidence>
<dbReference type="InterPro" id="IPR001841">
    <property type="entry name" value="Znf_RING"/>
</dbReference>
<dbReference type="GO" id="GO:0006289">
    <property type="term" value="P:nucleotide-excision repair"/>
    <property type="evidence" value="ECO:0007669"/>
    <property type="project" value="InterPro"/>
</dbReference>
<name>A0A8H3YUP7_VENIN</name>